<keyword evidence="4 10" id="KW-0812">Transmembrane</keyword>
<keyword evidence="9" id="KW-0807">Transducer</keyword>
<proteinExistence type="predicted"/>
<evidence type="ECO:0000256" key="4">
    <source>
        <dbReference type="ARBA" id="ARBA00022692"/>
    </source>
</evidence>
<dbReference type="GeneID" id="112459040"/>
<dbReference type="Pfam" id="PF02949">
    <property type="entry name" value="7tm_6"/>
    <property type="match status" value="1"/>
</dbReference>
<dbReference type="OrthoDB" id="7552777at2759"/>
<evidence type="ECO:0000256" key="6">
    <source>
        <dbReference type="ARBA" id="ARBA00022989"/>
    </source>
</evidence>
<keyword evidence="8" id="KW-0675">Receptor</keyword>
<evidence type="ECO:0000256" key="9">
    <source>
        <dbReference type="ARBA" id="ARBA00023224"/>
    </source>
</evidence>
<organism evidence="11 12">
    <name type="scientific">Temnothorax curvispinosus</name>
    <dbReference type="NCBI Taxonomy" id="300111"/>
    <lineage>
        <taxon>Eukaryota</taxon>
        <taxon>Metazoa</taxon>
        <taxon>Ecdysozoa</taxon>
        <taxon>Arthropoda</taxon>
        <taxon>Hexapoda</taxon>
        <taxon>Insecta</taxon>
        <taxon>Pterygota</taxon>
        <taxon>Neoptera</taxon>
        <taxon>Endopterygota</taxon>
        <taxon>Hymenoptera</taxon>
        <taxon>Apocrita</taxon>
        <taxon>Aculeata</taxon>
        <taxon>Formicoidea</taxon>
        <taxon>Formicidae</taxon>
        <taxon>Myrmicinae</taxon>
        <taxon>Temnothorax</taxon>
    </lineage>
</organism>
<dbReference type="GO" id="GO:0004984">
    <property type="term" value="F:olfactory receptor activity"/>
    <property type="evidence" value="ECO:0007669"/>
    <property type="project" value="InterPro"/>
</dbReference>
<evidence type="ECO:0000256" key="2">
    <source>
        <dbReference type="ARBA" id="ARBA00022475"/>
    </source>
</evidence>
<feature type="transmembrane region" description="Helical" evidence="10">
    <location>
        <begin position="238"/>
        <end position="261"/>
    </location>
</feature>
<name>A0A6J1Q8Z6_9HYME</name>
<feature type="transmembrane region" description="Helical" evidence="10">
    <location>
        <begin position="267"/>
        <end position="286"/>
    </location>
</feature>
<evidence type="ECO:0000256" key="1">
    <source>
        <dbReference type="ARBA" id="ARBA00004651"/>
    </source>
</evidence>
<dbReference type="GO" id="GO:0007165">
    <property type="term" value="P:signal transduction"/>
    <property type="evidence" value="ECO:0007669"/>
    <property type="project" value="UniProtKB-KW"/>
</dbReference>
<keyword evidence="11" id="KW-1185">Reference proteome</keyword>
<sequence>MELQHIYDELKDEREIAIIKKYGYNAKRYTAVLTAAAVCGISFTIIVQCLVNMFDVALSVNISQPRRMQFVTEYFVDQEKYFFLILLHTNVAFCIGSAATIATGTMLLGYLQLIFGMFKISSYRIERAVKINISQDISLKNRISKSGSLMCAVDIHREAMRLSKYLVTRFETMFLSLTVIFIISLCFNFLRIFQVVSSKEAIEEAFFPITFVFINIFYLFICNFCGQNIIDHNNHVFITAYSVQWYVAPLHIQRMILFLLLKGAKDFTIIVGGILVSSIQCFATLVKASVSYFTVMLSMV</sequence>
<dbReference type="RefSeq" id="XP_024878704.1">
    <property type="nucleotide sequence ID" value="XM_025022936.1"/>
</dbReference>
<keyword evidence="7 10" id="KW-0472">Membrane</keyword>
<evidence type="ECO:0000256" key="10">
    <source>
        <dbReference type="SAM" id="Phobius"/>
    </source>
</evidence>
<evidence type="ECO:0000256" key="3">
    <source>
        <dbReference type="ARBA" id="ARBA00022606"/>
    </source>
</evidence>
<feature type="transmembrane region" description="Helical" evidence="10">
    <location>
        <begin position="81"/>
        <end position="101"/>
    </location>
</feature>
<comment type="subcellular location">
    <subcellularLocation>
        <location evidence="1">Cell membrane</location>
        <topology evidence="1">Multi-pass membrane protein</topology>
    </subcellularLocation>
</comment>
<dbReference type="AlphaFoldDB" id="A0A6J1Q8Z6"/>
<dbReference type="PANTHER" id="PTHR21137:SF35">
    <property type="entry name" value="ODORANT RECEPTOR 19A-RELATED"/>
    <property type="match status" value="1"/>
</dbReference>
<feature type="transmembrane region" description="Helical" evidence="10">
    <location>
        <begin position="205"/>
        <end position="226"/>
    </location>
</feature>
<evidence type="ECO:0000256" key="5">
    <source>
        <dbReference type="ARBA" id="ARBA00022725"/>
    </source>
</evidence>
<dbReference type="GO" id="GO:0005549">
    <property type="term" value="F:odorant binding"/>
    <property type="evidence" value="ECO:0007669"/>
    <property type="project" value="InterPro"/>
</dbReference>
<keyword evidence="2" id="KW-1003">Cell membrane</keyword>
<dbReference type="Proteomes" id="UP000504618">
    <property type="component" value="Unplaced"/>
</dbReference>
<gene>
    <name evidence="12" type="primary">LOC112459040</name>
    <name evidence="13" type="synonym">LOC112463066</name>
</gene>
<keyword evidence="6 10" id="KW-1133">Transmembrane helix</keyword>
<dbReference type="PANTHER" id="PTHR21137">
    <property type="entry name" value="ODORANT RECEPTOR"/>
    <property type="match status" value="1"/>
</dbReference>
<accession>A0A6J1Q8Z6</accession>
<dbReference type="RefSeq" id="XP_024885005.1">
    <property type="nucleotide sequence ID" value="XM_025029237.1"/>
</dbReference>
<reference evidence="12 13" key="1">
    <citation type="submission" date="2025-04" db="UniProtKB">
        <authorList>
            <consortium name="RefSeq"/>
        </authorList>
    </citation>
    <scope>IDENTIFICATION</scope>
    <source>
        <tissue evidence="12 13">Whole body</tissue>
    </source>
</reference>
<evidence type="ECO:0000313" key="13">
    <source>
        <dbReference type="RefSeq" id="XP_024885005.1"/>
    </source>
</evidence>
<keyword evidence="5" id="KW-0552">Olfaction</keyword>
<dbReference type="GO" id="GO:0005886">
    <property type="term" value="C:plasma membrane"/>
    <property type="evidence" value="ECO:0007669"/>
    <property type="project" value="UniProtKB-SubCell"/>
</dbReference>
<evidence type="ECO:0000313" key="11">
    <source>
        <dbReference type="Proteomes" id="UP000504618"/>
    </source>
</evidence>
<evidence type="ECO:0000256" key="8">
    <source>
        <dbReference type="ARBA" id="ARBA00023170"/>
    </source>
</evidence>
<feature type="transmembrane region" description="Helical" evidence="10">
    <location>
        <begin position="170"/>
        <end position="193"/>
    </location>
</feature>
<protein>
    <submittedName>
        <fullName evidence="12">Uncharacterized protein LOC112459040</fullName>
    </submittedName>
    <submittedName>
        <fullName evidence="13">Uncharacterized protein LOC112463066</fullName>
    </submittedName>
</protein>
<keyword evidence="3" id="KW-0716">Sensory transduction</keyword>
<evidence type="ECO:0000256" key="7">
    <source>
        <dbReference type="ARBA" id="ARBA00023136"/>
    </source>
</evidence>
<feature type="transmembrane region" description="Helical" evidence="10">
    <location>
        <begin position="31"/>
        <end position="60"/>
    </location>
</feature>
<evidence type="ECO:0000313" key="12">
    <source>
        <dbReference type="RefSeq" id="XP_024878704.1"/>
    </source>
</evidence>
<dbReference type="InterPro" id="IPR004117">
    <property type="entry name" value="7tm6_olfct_rcpt"/>
</dbReference>